<keyword evidence="4" id="KW-0865">Zymogen</keyword>
<gene>
    <name evidence="6" type="ORF">N801_18705</name>
</gene>
<dbReference type="InterPro" id="IPR051792">
    <property type="entry name" value="GGT_bact"/>
</dbReference>
<dbReference type="Gene3D" id="3.60.20.40">
    <property type="match status" value="1"/>
</dbReference>
<dbReference type="RefSeq" id="WP_035940218.1">
    <property type="nucleotide sequence ID" value="NZ_AVPL01000067.1"/>
</dbReference>
<dbReference type="AlphaFoldDB" id="A0A0A0JUT5"/>
<comment type="caution">
    <text evidence="6">The sequence shown here is derived from an EMBL/GenBank/DDBJ whole genome shotgun (WGS) entry which is preliminary data.</text>
</comment>
<dbReference type="PANTHER" id="PTHR43199:SF1">
    <property type="entry name" value="GLUTATHIONE HYDROLASE PROENZYME"/>
    <property type="match status" value="1"/>
</dbReference>
<organism evidence="6 7">
    <name type="scientific">Knoellia aerolata DSM 18566</name>
    <dbReference type="NCBI Taxonomy" id="1385519"/>
    <lineage>
        <taxon>Bacteria</taxon>
        <taxon>Bacillati</taxon>
        <taxon>Actinomycetota</taxon>
        <taxon>Actinomycetes</taxon>
        <taxon>Micrococcales</taxon>
        <taxon>Intrasporangiaceae</taxon>
        <taxon>Knoellia</taxon>
    </lineage>
</organism>
<evidence type="ECO:0000256" key="4">
    <source>
        <dbReference type="ARBA" id="ARBA00023145"/>
    </source>
</evidence>
<keyword evidence="2" id="KW-0808">Transferase</keyword>
<feature type="compositionally biased region" description="Polar residues" evidence="5">
    <location>
        <begin position="289"/>
        <end position="298"/>
    </location>
</feature>
<keyword evidence="7" id="KW-1185">Reference proteome</keyword>
<sequence>MAVLGRGGNAVDAAIAAAFADAVMQPASSGIGGGGVSIVARGKQQANHDYREVVAQSGKVPESGVGTPGFVAGMADLHERYGTQKWADLLEPAIAIAENGGPVSAYLAETLATVRGRRVVRDLRHFHRSDGSILRRGDTLVQKDLAATMRVLATEGANAVYDGSLTRQFTEVPGLDAASLKAYKIQHSTPANGRLGDFTFLSGAPALPGGAIIQMAQIAEALGIGDVDPDSPQFIDMQSRGWQVAERSVHRWFGDPDFVDVPLADITDRSRNEALAKTLKREPRARTGPDNSGDPNTTHISVVDDDGMAVSMTNTITSYWGSETYTGGFFLNDQLGRFNLIGNGAANRPQPGRRSVTWSSPSMVLGSDGRPALVIGAPGGSQIPNTTASVVLRWALLGQPLAAAVPAPRFKLDNGLMRLESDEHVPALQKLGYRTRVMPRSYRASWGSVQALAVDWQARSVAGVADTRRSAGVAISA</sequence>
<proteinExistence type="inferred from homology"/>
<name>A0A0A0JUT5_9MICO</name>
<reference evidence="6 7" key="1">
    <citation type="submission" date="2013-08" db="EMBL/GenBank/DDBJ databases">
        <title>The genome sequence of Knoellia aerolata.</title>
        <authorList>
            <person name="Zhu W."/>
            <person name="Wang G."/>
        </authorList>
    </citation>
    <scope>NUCLEOTIDE SEQUENCE [LARGE SCALE GENOMIC DNA]</scope>
    <source>
        <strain evidence="6 7">DSM 18566</strain>
    </source>
</reference>
<dbReference type="GO" id="GO:0016787">
    <property type="term" value="F:hydrolase activity"/>
    <property type="evidence" value="ECO:0007669"/>
    <property type="project" value="UniProtKB-KW"/>
</dbReference>
<keyword evidence="3" id="KW-0378">Hydrolase</keyword>
<dbReference type="SUPFAM" id="SSF56235">
    <property type="entry name" value="N-terminal nucleophile aminohydrolases (Ntn hydrolases)"/>
    <property type="match status" value="1"/>
</dbReference>
<dbReference type="InterPro" id="IPR029055">
    <property type="entry name" value="Ntn_hydrolases_N"/>
</dbReference>
<dbReference type="Proteomes" id="UP000030013">
    <property type="component" value="Unassembled WGS sequence"/>
</dbReference>
<feature type="compositionally biased region" description="Basic and acidic residues" evidence="5">
    <location>
        <begin position="276"/>
        <end position="287"/>
    </location>
</feature>
<evidence type="ECO:0000256" key="5">
    <source>
        <dbReference type="SAM" id="MobiDB-lite"/>
    </source>
</evidence>
<evidence type="ECO:0000313" key="7">
    <source>
        <dbReference type="Proteomes" id="UP000030013"/>
    </source>
</evidence>
<evidence type="ECO:0008006" key="8">
    <source>
        <dbReference type="Google" id="ProtNLM"/>
    </source>
</evidence>
<evidence type="ECO:0000256" key="2">
    <source>
        <dbReference type="ARBA" id="ARBA00022679"/>
    </source>
</evidence>
<dbReference type="PRINTS" id="PR01210">
    <property type="entry name" value="GGTRANSPTASE"/>
</dbReference>
<protein>
    <recommendedName>
        <fullName evidence="8">Gamma-glutamyltransferase</fullName>
    </recommendedName>
</protein>
<comment type="similarity">
    <text evidence="1">Belongs to the gamma-glutamyltransferase family.</text>
</comment>
<dbReference type="InterPro" id="IPR043137">
    <property type="entry name" value="GGT_ssub_C"/>
</dbReference>
<dbReference type="Gene3D" id="1.10.246.130">
    <property type="match status" value="1"/>
</dbReference>
<dbReference type="Pfam" id="PF01019">
    <property type="entry name" value="G_glu_transpept"/>
    <property type="match status" value="1"/>
</dbReference>
<dbReference type="InterPro" id="IPR043138">
    <property type="entry name" value="GGT_lsub"/>
</dbReference>
<accession>A0A0A0JUT5</accession>
<dbReference type="GO" id="GO:0016740">
    <property type="term" value="F:transferase activity"/>
    <property type="evidence" value="ECO:0007669"/>
    <property type="project" value="UniProtKB-KW"/>
</dbReference>
<evidence type="ECO:0000256" key="3">
    <source>
        <dbReference type="ARBA" id="ARBA00022801"/>
    </source>
</evidence>
<dbReference type="STRING" id="1385519.N801_18705"/>
<dbReference type="EMBL" id="AVPL01000067">
    <property type="protein sequence ID" value="KGN39852.1"/>
    <property type="molecule type" value="Genomic_DNA"/>
</dbReference>
<dbReference type="PANTHER" id="PTHR43199">
    <property type="entry name" value="GLUTATHIONE HYDROLASE"/>
    <property type="match status" value="1"/>
</dbReference>
<dbReference type="eggNOG" id="COG0405">
    <property type="taxonomic scope" value="Bacteria"/>
</dbReference>
<evidence type="ECO:0000313" key="6">
    <source>
        <dbReference type="EMBL" id="KGN39852.1"/>
    </source>
</evidence>
<evidence type="ECO:0000256" key="1">
    <source>
        <dbReference type="ARBA" id="ARBA00009381"/>
    </source>
</evidence>
<feature type="region of interest" description="Disordered" evidence="5">
    <location>
        <begin position="276"/>
        <end position="298"/>
    </location>
</feature>